<dbReference type="InterPro" id="IPR005656">
    <property type="entry name" value="MmgE_PrpD"/>
</dbReference>
<dbReference type="AlphaFoldDB" id="A0A5E4YSU1"/>
<dbReference type="Gene3D" id="1.10.4100.10">
    <property type="entry name" value="2-methylcitrate dehydratase PrpD"/>
    <property type="match status" value="1"/>
</dbReference>
<sequence>MPVTYVERLAAFIANRNADMLTELVNEKLQACLLFNLSIAFAAPTVDPIRHSLEAVHAMSGNAICWRTGEELSPADAAFRNAALISARGQNDTHAEINGHIGCVAIPAVIALAQSGNATAGDVCAALACAYDVAPLVARSVAIKSGQRGFRGTSLFATFAAAAGAARVLKLNVAQCAAALSIASQFCGGTTQCWAEGTQEWLIQVGNASRAGVVAALLAQGGMRGAINALEGPNGFYRAFVGDIPDWHWDGQAIDEILNVTFKPFPGCAINQLPVKTLIDCKRQMCFGDSDVSRMTLALHPLYARYPGVDRYGPFESATSAIMSAPFMLQTALENDTLTMDDFSQGFGPSSRHDRSRQIDVVSDDALEPFHCWIDIQLRNGSRTRAISGPPSNLAYSLIESRSLTGKIAQEWRIAERDQAHALLLKQVAALCSVEGRRRRIRDVFDMSAFRQIDAG</sequence>
<accession>A0A5E4YSU1</accession>
<feature type="domain" description="MmgE/PrpD N-terminal" evidence="2">
    <location>
        <begin position="7"/>
        <end position="243"/>
    </location>
</feature>
<dbReference type="RefSeq" id="WP_150671192.1">
    <property type="nucleotide sequence ID" value="NZ_CABPSB010000025.1"/>
</dbReference>
<keyword evidence="4" id="KW-1185">Reference proteome</keyword>
<dbReference type="PANTHER" id="PTHR16943">
    <property type="entry name" value="2-METHYLCITRATE DEHYDRATASE-RELATED"/>
    <property type="match status" value="1"/>
</dbReference>
<dbReference type="InterPro" id="IPR036148">
    <property type="entry name" value="MmgE/PrpD_sf"/>
</dbReference>
<dbReference type="InterPro" id="IPR045336">
    <property type="entry name" value="MmgE_PrpD_N"/>
</dbReference>
<comment type="similarity">
    <text evidence="1">Belongs to the PrpD family.</text>
</comment>
<evidence type="ECO:0000256" key="1">
    <source>
        <dbReference type="ARBA" id="ARBA00006174"/>
    </source>
</evidence>
<gene>
    <name evidence="3" type="ORF">PAN31108_04727</name>
</gene>
<dbReference type="GO" id="GO:0016829">
    <property type="term" value="F:lyase activity"/>
    <property type="evidence" value="ECO:0007669"/>
    <property type="project" value="InterPro"/>
</dbReference>
<evidence type="ECO:0000313" key="4">
    <source>
        <dbReference type="Proteomes" id="UP000406256"/>
    </source>
</evidence>
<dbReference type="InterPro" id="IPR042183">
    <property type="entry name" value="MmgE/PrpD_sf_1"/>
</dbReference>
<dbReference type="Pfam" id="PF03972">
    <property type="entry name" value="MmgE_PrpD_N"/>
    <property type="match status" value="1"/>
</dbReference>
<name>A0A5E4YSU1_9BURK</name>
<reference evidence="3 4" key="1">
    <citation type="submission" date="2019-08" db="EMBL/GenBank/DDBJ databases">
        <authorList>
            <person name="Peeters C."/>
        </authorList>
    </citation>
    <scope>NUCLEOTIDE SEQUENCE [LARGE SCALE GENOMIC DNA]</scope>
    <source>
        <strain evidence="3 4">LMG 31108</strain>
    </source>
</reference>
<protein>
    <submittedName>
        <fullName evidence="3">2-methylcitrate dehydratase</fullName>
    </submittedName>
</protein>
<dbReference type="OrthoDB" id="8950577at2"/>
<dbReference type="PANTHER" id="PTHR16943:SF8">
    <property type="entry name" value="2-METHYLCITRATE DEHYDRATASE"/>
    <property type="match status" value="1"/>
</dbReference>
<dbReference type="SUPFAM" id="SSF103378">
    <property type="entry name" value="2-methylcitrate dehydratase PrpD"/>
    <property type="match status" value="1"/>
</dbReference>
<evidence type="ECO:0000259" key="2">
    <source>
        <dbReference type="Pfam" id="PF03972"/>
    </source>
</evidence>
<dbReference type="Proteomes" id="UP000406256">
    <property type="component" value="Unassembled WGS sequence"/>
</dbReference>
<organism evidence="3 4">
    <name type="scientific">Pandoraea anhela</name>
    <dbReference type="NCBI Taxonomy" id="2508295"/>
    <lineage>
        <taxon>Bacteria</taxon>
        <taxon>Pseudomonadati</taxon>
        <taxon>Pseudomonadota</taxon>
        <taxon>Betaproteobacteria</taxon>
        <taxon>Burkholderiales</taxon>
        <taxon>Burkholderiaceae</taxon>
        <taxon>Pandoraea</taxon>
    </lineage>
</organism>
<dbReference type="EMBL" id="CABPSB010000025">
    <property type="protein sequence ID" value="VVE51448.1"/>
    <property type="molecule type" value="Genomic_DNA"/>
</dbReference>
<proteinExistence type="inferred from homology"/>
<evidence type="ECO:0000313" key="3">
    <source>
        <dbReference type="EMBL" id="VVE51448.1"/>
    </source>
</evidence>